<feature type="domain" description="OBG-type G" evidence="5">
    <location>
        <begin position="28"/>
        <end position="289"/>
    </location>
</feature>
<dbReference type="InterPro" id="IPR004396">
    <property type="entry name" value="ATPase_YchF/OLA1"/>
</dbReference>
<dbReference type="InterPro" id="IPR031167">
    <property type="entry name" value="G_OBG"/>
</dbReference>
<accession>F0WPI4</accession>
<dbReference type="FunFam" id="3.10.20.30:FF:000001">
    <property type="entry name" value="Ribosome-binding ATPase YchF"/>
    <property type="match status" value="1"/>
</dbReference>
<reference evidence="6" key="1">
    <citation type="journal article" date="2011" name="PLoS Biol.">
        <title>Gene gain and loss during evolution of obligate parasitism in the white rust pathogen of Arabidopsis thaliana.</title>
        <authorList>
            <person name="Kemen E."/>
            <person name="Gardiner A."/>
            <person name="Schultz-Larsen T."/>
            <person name="Kemen A.C."/>
            <person name="Balmuth A.L."/>
            <person name="Robert-Seilaniantz A."/>
            <person name="Bailey K."/>
            <person name="Holub E."/>
            <person name="Studholme D.J."/>
            <person name="Maclean D."/>
            <person name="Jones J.D."/>
        </authorList>
    </citation>
    <scope>NUCLEOTIDE SEQUENCE</scope>
</reference>
<dbReference type="Pfam" id="PF06071">
    <property type="entry name" value="YchF-GTPase_C"/>
    <property type="match status" value="1"/>
</dbReference>
<dbReference type="GO" id="GO:0005737">
    <property type="term" value="C:cytoplasm"/>
    <property type="evidence" value="ECO:0007669"/>
    <property type="project" value="TreeGrafter"/>
</dbReference>
<keyword evidence="1" id="KW-0479">Metal-binding</keyword>
<dbReference type="PANTHER" id="PTHR23305:SF18">
    <property type="entry name" value="OBG-TYPE G DOMAIN-CONTAINING PROTEIN"/>
    <property type="match status" value="1"/>
</dbReference>
<dbReference type="InterPro" id="IPR006073">
    <property type="entry name" value="GTP-bd"/>
</dbReference>
<dbReference type="AlphaFoldDB" id="F0WPI4"/>
<dbReference type="FunFam" id="1.10.150.300:FF:000001">
    <property type="entry name" value="Ribosome-binding ATPase YchF"/>
    <property type="match status" value="1"/>
</dbReference>
<evidence type="ECO:0000256" key="4">
    <source>
        <dbReference type="ARBA" id="ARBA00068719"/>
    </source>
</evidence>
<dbReference type="SUPFAM" id="SSF52540">
    <property type="entry name" value="P-loop containing nucleoside triphosphate hydrolases"/>
    <property type="match status" value="1"/>
</dbReference>
<reference evidence="6" key="2">
    <citation type="submission" date="2011-02" db="EMBL/GenBank/DDBJ databases">
        <authorList>
            <person name="MacLean D."/>
        </authorList>
    </citation>
    <scope>NUCLEOTIDE SEQUENCE</scope>
</reference>
<dbReference type="Gene3D" id="1.10.150.300">
    <property type="entry name" value="TGS-like domain"/>
    <property type="match status" value="1"/>
</dbReference>
<dbReference type="EMBL" id="FR824231">
    <property type="protein sequence ID" value="CCA23232.1"/>
    <property type="molecule type" value="Genomic_DNA"/>
</dbReference>
<dbReference type="Pfam" id="PF01926">
    <property type="entry name" value="MMR_HSR1"/>
    <property type="match status" value="1"/>
</dbReference>
<proteinExistence type="predicted"/>
<dbReference type="HOGENOM" id="CLU_018395_0_1_1"/>
<protein>
    <recommendedName>
        <fullName evidence="4">Obg-like ATPase homolog</fullName>
    </recommendedName>
</protein>
<dbReference type="PIRSF" id="PIRSF006641">
    <property type="entry name" value="CHP00092"/>
    <property type="match status" value="1"/>
</dbReference>
<dbReference type="PRINTS" id="PR00326">
    <property type="entry name" value="GTP1OBG"/>
</dbReference>
<dbReference type="InterPro" id="IPR013029">
    <property type="entry name" value="YchF_C"/>
</dbReference>
<dbReference type="SUPFAM" id="SSF81271">
    <property type="entry name" value="TGS-like"/>
    <property type="match status" value="1"/>
</dbReference>
<dbReference type="InterPro" id="IPR023192">
    <property type="entry name" value="TGS-like_dom_sf"/>
</dbReference>
<keyword evidence="3" id="KW-0067">ATP-binding</keyword>
<evidence type="ECO:0000256" key="1">
    <source>
        <dbReference type="ARBA" id="ARBA00022723"/>
    </source>
</evidence>
<dbReference type="PROSITE" id="PS51710">
    <property type="entry name" value="G_OBG"/>
    <property type="match status" value="1"/>
</dbReference>
<dbReference type="Gene3D" id="3.10.20.30">
    <property type="match status" value="1"/>
</dbReference>
<dbReference type="InterPro" id="IPR027417">
    <property type="entry name" value="P-loop_NTPase"/>
</dbReference>
<sequence>MLLRPLLRQHPSHRCIWKNIQLSRRIHRSVGIVGLPNVGKSTFFNALTKTQIAQAANYPFCTIDPNIALTAVPDERVRQLAKLENSQKTIETQVGNQFLNNIRQVSVIAHVLRCFEDTDIVHVDSRIDPLSDLITVRTELALADLQTVEKKLENMAKKKILHDAKYAAILNVLERSKDQLENDSFLQASDITEREERIQFDQLQLLTAKKVLYLCNVAEAEAKTGNKMTQDVSKMVESEGNVCLVISAALEEAAATFEDDATQLEYLESCGMMETGLIKVIHACRDILQLQTFYTVGPKEARAWSIRRGSTAAEAAATIHSDFARLLIRAETISFNDFVQAGSVKVAKEKGLTRAEGRDYICQDGDVFNFLVGR</sequence>
<dbReference type="Gene3D" id="3.40.50.300">
    <property type="entry name" value="P-loop containing nucleotide triphosphate hydrolases"/>
    <property type="match status" value="1"/>
</dbReference>
<name>F0WPI4_9STRA</name>
<dbReference type="GO" id="GO:0016887">
    <property type="term" value="F:ATP hydrolysis activity"/>
    <property type="evidence" value="ECO:0007669"/>
    <property type="project" value="InterPro"/>
</dbReference>
<organism evidence="6">
    <name type="scientific">Albugo laibachii Nc14</name>
    <dbReference type="NCBI Taxonomy" id="890382"/>
    <lineage>
        <taxon>Eukaryota</taxon>
        <taxon>Sar</taxon>
        <taxon>Stramenopiles</taxon>
        <taxon>Oomycota</taxon>
        <taxon>Peronosporomycetes</taxon>
        <taxon>Albuginales</taxon>
        <taxon>Albuginaceae</taxon>
        <taxon>Albugo</taxon>
    </lineage>
</organism>
<evidence type="ECO:0000256" key="2">
    <source>
        <dbReference type="ARBA" id="ARBA00022741"/>
    </source>
</evidence>
<dbReference type="PANTHER" id="PTHR23305">
    <property type="entry name" value="OBG GTPASE FAMILY"/>
    <property type="match status" value="1"/>
</dbReference>
<evidence type="ECO:0000313" key="6">
    <source>
        <dbReference type="EMBL" id="CCA23232.1"/>
    </source>
</evidence>
<dbReference type="GO" id="GO:0046872">
    <property type="term" value="F:metal ion binding"/>
    <property type="evidence" value="ECO:0007669"/>
    <property type="project" value="UniProtKB-KW"/>
</dbReference>
<evidence type="ECO:0000259" key="5">
    <source>
        <dbReference type="PROSITE" id="PS51710"/>
    </source>
</evidence>
<gene>
    <name evidence="6" type="primary">AlNc14C186G8329</name>
    <name evidence="6" type="ORF">ALNC14_093750</name>
</gene>
<evidence type="ECO:0000256" key="3">
    <source>
        <dbReference type="ARBA" id="ARBA00022840"/>
    </source>
</evidence>
<keyword evidence="2" id="KW-0547">Nucleotide-binding</keyword>
<dbReference type="InterPro" id="IPR012676">
    <property type="entry name" value="TGS-like"/>
</dbReference>
<dbReference type="InterPro" id="IPR012675">
    <property type="entry name" value="Beta-grasp_dom_sf"/>
</dbReference>
<dbReference type="GO" id="GO:0005524">
    <property type="term" value="F:ATP binding"/>
    <property type="evidence" value="ECO:0007669"/>
    <property type="project" value="UniProtKB-KW"/>
</dbReference>
<dbReference type="GO" id="GO:0005525">
    <property type="term" value="F:GTP binding"/>
    <property type="evidence" value="ECO:0007669"/>
    <property type="project" value="InterPro"/>
</dbReference>